<reference evidence="2" key="2">
    <citation type="submission" date="2015-07" db="EMBL/GenBank/DDBJ databases">
        <title>MeaNS - Measles Nucleotide Surveillance Program.</title>
        <authorList>
            <person name="Tran T."/>
            <person name="Druce J."/>
        </authorList>
    </citation>
    <scope>NUCLEOTIDE SEQUENCE</scope>
    <source>
        <strain evidence="2">DSM 9887</strain>
    </source>
</reference>
<dbReference type="Proteomes" id="UP000319578">
    <property type="component" value="Unassembled WGS sequence"/>
</dbReference>
<evidence type="ECO:0000313" key="2">
    <source>
        <dbReference type="EMBL" id="KNB70769.1"/>
    </source>
</evidence>
<dbReference type="Proteomes" id="UP000036834">
    <property type="component" value="Unassembled WGS sequence"/>
</dbReference>
<dbReference type="EMBL" id="LGIQ01000009">
    <property type="protein sequence ID" value="KNB70769.1"/>
    <property type="molecule type" value="Genomic_DNA"/>
</dbReference>
<dbReference type="EMBL" id="BJON01000002">
    <property type="protein sequence ID" value="GED67031.1"/>
    <property type="molecule type" value="Genomic_DNA"/>
</dbReference>
<comment type="caution">
    <text evidence="2">The sequence shown here is derived from an EMBL/GenBank/DDBJ whole genome shotgun (WGS) entry which is preliminary data.</text>
</comment>
<evidence type="ECO:0000313" key="3">
    <source>
        <dbReference type="Proteomes" id="UP000036834"/>
    </source>
</evidence>
<organism evidence="2 3">
    <name type="scientific">Brevibacillus reuszeri</name>
    <dbReference type="NCBI Taxonomy" id="54915"/>
    <lineage>
        <taxon>Bacteria</taxon>
        <taxon>Bacillati</taxon>
        <taxon>Bacillota</taxon>
        <taxon>Bacilli</taxon>
        <taxon>Bacillales</taxon>
        <taxon>Paenibacillaceae</taxon>
        <taxon>Brevibacillus</taxon>
    </lineage>
</organism>
<dbReference type="RefSeq" id="WP_049739790.1">
    <property type="nucleotide sequence ID" value="NZ_BJON01000002.1"/>
</dbReference>
<reference evidence="3" key="1">
    <citation type="submission" date="2015-07" db="EMBL/GenBank/DDBJ databases">
        <title>Genome sequencing project for genomic taxonomy and phylogenomics of Bacillus-like bacteria.</title>
        <authorList>
            <person name="Liu B."/>
            <person name="Wang J."/>
            <person name="Zhu Y."/>
            <person name="Liu G."/>
            <person name="Chen Q."/>
            <person name="Chen Z."/>
            <person name="Lan J."/>
            <person name="Che J."/>
            <person name="Ge C."/>
            <person name="Shi H."/>
            <person name="Pan Z."/>
            <person name="Liu X."/>
        </authorList>
    </citation>
    <scope>NUCLEOTIDE SEQUENCE [LARGE SCALE GENOMIC DNA]</scope>
    <source>
        <strain evidence="3">DSM 9887</strain>
    </source>
</reference>
<reference evidence="1 4" key="3">
    <citation type="submission" date="2019-06" db="EMBL/GenBank/DDBJ databases">
        <title>Whole genome shotgun sequence of Brevibacillus reuszeri NBRC 15719.</title>
        <authorList>
            <person name="Hosoyama A."/>
            <person name="Uohara A."/>
            <person name="Ohji S."/>
            <person name="Ichikawa N."/>
        </authorList>
    </citation>
    <scope>NUCLEOTIDE SEQUENCE [LARGE SCALE GENOMIC DNA]</scope>
    <source>
        <strain evidence="1 4">NBRC 15719</strain>
    </source>
</reference>
<dbReference type="InterPro" id="IPR012440">
    <property type="entry name" value="DUF1641"/>
</dbReference>
<sequence length="160" mass="16981">MASPITRIVKPTLSDSEKQSQTVEAILQLLAKNPEGIQETIKLLQELHDSGILPALTAAVEAKEEIAKIVVGQMVRPPVTNMINNAMAAAGGLAELEPEMTQKLMKGVTKGLQKADEGLRSGQKVGIMDLMKALSDPDINRAIGFGINLLKGVGEGLKDS</sequence>
<evidence type="ECO:0000313" key="1">
    <source>
        <dbReference type="EMBL" id="GED67031.1"/>
    </source>
</evidence>
<keyword evidence="4" id="KW-1185">Reference proteome</keyword>
<protein>
    <recommendedName>
        <fullName evidence="5">DUF1641 domain-containing protein</fullName>
    </recommendedName>
</protein>
<name>A0A0K9YPX5_9BACL</name>
<proteinExistence type="predicted"/>
<dbReference type="PATRIC" id="fig|54915.3.peg.2704"/>
<dbReference type="PANTHER" id="PTHR38433:SF1">
    <property type="entry name" value="DUF1641 DOMAIN-CONTAINING PROTEIN"/>
    <property type="match status" value="1"/>
</dbReference>
<dbReference type="AlphaFoldDB" id="A0A0K9YPX5"/>
<evidence type="ECO:0008006" key="5">
    <source>
        <dbReference type="Google" id="ProtNLM"/>
    </source>
</evidence>
<evidence type="ECO:0000313" key="4">
    <source>
        <dbReference type="Proteomes" id="UP000319578"/>
    </source>
</evidence>
<dbReference type="PANTHER" id="PTHR38433">
    <property type="match status" value="1"/>
</dbReference>
<dbReference type="Pfam" id="PF07849">
    <property type="entry name" value="DUF1641"/>
    <property type="match status" value="1"/>
</dbReference>
<accession>A0A0K9YPX5</accession>
<dbReference type="STRING" id="54915.ADS79_18080"/>
<gene>
    <name evidence="2" type="ORF">ADS79_18080</name>
    <name evidence="1" type="ORF">BRE01_07330</name>
</gene>
<dbReference type="OrthoDB" id="147801at2"/>